<gene>
    <name evidence="1" type="ORF">GCM10007859_24600</name>
</gene>
<evidence type="ECO:0000313" key="2">
    <source>
        <dbReference type="Proteomes" id="UP001156921"/>
    </source>
</evidence>
<organism evidence="1 2">
    <name type="scientific">Brevundimonas denitrificans</name>
    <dbReference type="NCBI Taxonomy" id="1443434"/>
    <lineage>
        <taxon>Bacteria</taxon>
        <taxon>Pseudomonadati</taxon>
        <taxon>Pseudomonadota</taxon>
        <taxon>Alphaproteobacteria</taxon>
        <taxon>Caulobacterales</taxon>
        <taxon>Caulobacteraceae</taxon>
        <taxon>Brevundimonas</taxon>
    </lineage>
</organism>
<keyword evidence="2" id="KW-1185">Reference proteome</keyword>
<protein>
    <submittedName>
        <fullName evidence="1">Uncharacterized protein</fullName>
    </submittedName>
</protein>
<comment type="caution">
    <text evidence="1">The sequence shown here is derived from an EMBL/GenBank/DDBJ whole genome shotgun (WGS) entry which is preliminary data.</text>
</comment>
<evidence type="ECO:0000313" key="1">
    <source>
        <dbReference type="EMBL" id="GLS02436.1"/>
    </source>
</evidence>
<proteinExistence type="predicted"/>
<name>A0ABQ6BKJ9_9CAUL</name>
<dbReference type="RefSeq" id="WP_284223312.1">
    <property type="nucleotide sequence ID" value="NZ_BSOY01000069.1"/>
</dbReference>
<dbReference type="EMBL" id="BSOY01000069">
    <property type="protein sequence ID" value="GLS02436.1"/>
    <property type="molecule type" value="Genomic_DNA"/>
</dbReference>
<reference evidence="2" key="1">
    <citation type="journal article" date="2019" name="Int. J. Syst. Evol. Microbiol.">
        <title>The Global Catalogue of Microorganisms (GCM) 10K type strain sequencing project: providing services to taxonomists for standard genome sequencing and annotation.</title>
        <authorList>
            <consortium name="The Broad Institute Genomics Platform"/>
            <consortium name="The Broad Institute Genome Sequencing Center for Infectious Disease"/>
            <person name="Wu L."/>
            <person name="Ma J."/>
        </authorList>
    </citation>
    <scope>NUCLEOTIDE SEQUENCE [LARGE SCALE GENOMIC DNA]</scope>
    <source>
        <strain evidence="2">NBRC 110107</strain>
    </source>
</reference>
<sequence>MPSIAPAAAAAGDPECTLPPEPIQLIAAMAKADAERDWNDLKSGMWVRD</sequence>
<accession>A0ABQ6BKJ9</accession>
<dbReference type="Proteomes" id="UP001156921">
    <property type="component" value="Unassembled WGS sequence"/>
</dbReference>